<dbReference type="CDD" id="cd04051">
    <property type="entry name" value="C2_SRC2_like"/>
    <property type="match status" value="1"/>
</dbReference>
<gene>
    <name evidence="4" type="ORF">DY000_02035128</name>
</gene>
<reference evidence="4 5" key="1">
    <citation type="journal article" date="2020" name="BMC Genomics">
        <title>Intraspecific diversification of the crop wild relative Brassica cretica Lam. using demographic model selection.</title>
        <authorList>
            <person name="Kioukis A."/>
            <person name="Michalopoulou V.A."/>
            <person name="Briers L."/>
            <person name="Pirintsos S."/>
            <person name="Studholme D.J."/>
            <person name="Pavlidis P."/>
            <person name="Sarris P.F."/>
        </authorList>
    </citation>
    <scope>NUCLEOTIDE SEQUENCE [LARGE SCALE GENOMIC DNA]</scope>
    <source>
        <strain evidence="5">cv. PFS-1207/04</strain>
    </source>
</reference>
<dbReference type="InterPro" id="IPR036322">
    <property type="entry name" value="WD40_repeat_dom_sf"/>
</dbReference>
<comment type="similarity">
    <text evidence="1">Belongs to the WD repeat PRP19 family.</text>
</comment>
<feature type="compositionally biased region" description="Low complexity" evidence="2">
    <location>
        <begin position="335"/>
        <end position="352"/>
    </location>
</feature>
<feature type="region of interest" description="Disordered" evidence="2">
    <location>
        <begin position="678"/>
        <end position="706"/>
    </location>
</feature>
<feature type="compositionally biased region" description="Basic and acidic residues" evidence="2">
    <location>
        <begin position="481"/>
        <end position="493"/>
    </location>
</feature>
<keyword evidence="1" id="KW-0747">Spliceosome</keyword>
<dbReference type="PANTHER" id="PTHR43995:SF3">
    <property type="entry name" value="PRE-MRNA-PROCESSING FACTOR 19 HOMOLOG 2"/>
    <property type="match status" value="1"/>
</dbReference>
<dbReference type="PROSITE" id="PS50004">
    <property type="entry name" value="C2"/>
    <property type="match status" value="1"/>
</dbReference>
<dbReference type="InterPro" id="IPR000008">
    <property type="entry name" value="C2_dom"/>
</dbReference>
<feature type="compositionally biased region" description="Basic residues" evidence="2">
    <location>
        <begin position="1220"/>
        <end position="1237"/>
    </location>
</feature>
<feature type="compositionally biased region" description="Basic and acidic residues" evidence="2">
    <location>
        <begin position="453"/>
        <end position="470"/>
    </location>
</feature>
<feature type="region of interest" description="Disordered" evidence="2">
    <location>
        <begin position="1267"/>
        <end position="1291"/>
    </location>
</feature>
<feature type="region of interest" description="Disordered" evidence="2">
    <location>
        <begin position="541"/>
        <end position="563"/>
    </location>
</feature>
<dbReference type="EC" id="2.3.2.27" evidence="1"/>
<comment type="caution">
    <text evidence="4">The sequence shown here is derived from an EMBL/GenBank/DDBJ whole genome shotgun (WGS) entry which is preliminary data.</text>
</comment>
<feature type="domain" description="C2" evidence="3">
    <location>
        <begin position="140"/>
        <end position="255"/>
    </location>
</feature>
<dbReference type="PANTHER" id="PTHR43995">
    <property type="entry name" value="PRE-MRNA-PROCESSING FACTOR 19"/>
    <property type="match status" value="1"/>
</dbReference>
<comment type="subcellular location">
    <subcellularLocation>
        <location evidence="1">Nucleus</location>
    </subcellularLocation>
</comment>
<feature type="region of interest" description="Disordered" evidence="2">
    <location>
        <begin position="1196"/>
        <end position="1240"/>
    </location>
</feature>
<comment type="subunit">
    <text evidence="1">Homotetramer.</text>
</comment>
<evidence type="ECO:0000259" key="3">
    <source>
        <dbReference type="PROSITE" id="PS50004"/>
    </source>
</evidence>
<keyword evidence="1" id="KW-0227">DNA damage</keyword>
<evidence type="ECO:0000313" key="5">
    <source>
        <dbReference type="Proteomes" id="UP000266723"/>
    </source>
</evidence>
<keyword evidence="1" id="KW-0808">Transferase</keyword>
<dbReference type="SUPFAM" id="SSF50978">
    <property type="entry name" value="WD40 repeat-like"/>
    <property type="match status" value="1"/>
</dbReference>
<proteinExistence type="inferred from homology"/>
<organism evidence="4 5">
    <name type="scientific">Brassica cretica</name>
    <name type="common">Mustard</name>
    <dbReference type="NCBI Taxonomy" id="69181"/>
    <lineage>
        <taxon>Eukaryota</taxon>
        <taxon>Viridiplantae</taxon>
        <taxon>Streptophyta</taxon>
        <taxon>Embryophyta</taxon>
        <taxon>Tracheophyta</taxon>
        <taxon>Spermatophyta</taxon>
        <taxon>Magnoliopsida</taxon>
        <taxon>eudicotyledons</taxon>
        <taxon>Gunneridae</taxon>
        <taxon>Pentapetalae</taxon>
        <taxon>rosids</taxon>
        <taxon>malvids</taxon>
        <taxon>Brassicales</taxon>
        <taxon>Brassicaceae</taxon>
        <taxon>Brassiceae</taxon>
        <taxon>Brassica</taxon>
    </lineage>
</organism>
<feature type="compositionally biased region" description="Low complexity" evidence="2">
    <location>
        <begin position="873"/>
        <end position="887"/>
    </location>
</feature>
<evidence type="ECO:0000313" key="4">
    <source>
        <dbReference type="EMBL" id="KAF3581539.1"/>
    </source>
</evidence>
<keyword evidence="1" id="KW-0539">Nucleus</keyword>
<comment type="function">
    <text evidence="1">Ubiquitin-protein ligase which is mainly involved pre-mRNA splicing and DNA repair. Required for pre-mRNA splicing as component of the spliceosome.</text>
</comment>
<dbReference type="Gene3D" id="2.60.40.150">
    <property type="entry name" value="C2 domain"/>
    <property type="match status" value="1"/>
</dbReference>
<evidence type="ECO:0000256" key="2">
    <source>
        <dbReference type="SAM" id="MobiDB-lite"/>
    </source>
</evidence>
<dbReference type="Pfam" id="PF00168">
    <property type="entry name" value="C2"/>
    <property type="match status" value="1"/>
</dbReference>
<comment type="pathway">
    <text evidence="1">Protein modification; protein ubiquitination.</text>
</comment>
<comment type="catalytic activity">
    <reaction evidence="1">
        <text>S-ubiquitinyl-[E2 ubiquitin-conjugating enzyme]-L-cysteine + [acceptor protein]-L-lysine = [E2 ubiquitin-conjugating enzyme]-L-cysteine + N(6)-ubiquitinyl-[acceptor protein]-L-lysine.</text>
        <dbReference type="EC" id="2.3.2.27"/>
    </reaction>
</comment>
<keyword evidence="1" id="KW-0234">DNA repair</keyword>
<accession>A0ABQ7DTY0</accession>
<sequence>MFNKTAAEDGVRLWDLRKLRNFKSFLSADANSVEFDPSGSYLGVAASDIRLYQTASVKAEWNLIKTLPDLSGTGKATCVKFGPDAQYVAVGSMDRNLRIFGLPGDEKANAEDDSAQDSFHSYKEDLLVGVVIFFGASLNSNDQSHLSFRTLIVLIELNLISAQDLAPVSRKMKTYAVAWVHSERKLTTRVDYTGGANPTWNDKFVFRVSEDFLYADTSAVVVEIYALHWFRDVHVGTVRVLISNLIPPNRRPGYRTNDEYRHTPPPGMRFIALQVRRPSGRPQGILNIGVGILDGSMRSLPLYTNMDSSAVGYRDLLGEDDPHLQNLHLNSVKGSSNNPQSPSSKQYQSVVSRPPPPPPPVLRRTMSDTSSMVVSDLLSRAERSRMANRKPVSALPSSDDETVPTTSGHHTTTDDSVDDYEAPYKTPHIPGNRYDDSYEDEFVDQSPNVMPMRSERYDEDSPYRSYDHSRKTPRRSTPVIEKPRPPRDYDRSNRASPYLSRHGTPLRSNIVASTPIRSNIVSSSPMRSNGVRLTPMRSNMVASSPMRSSTPMRSNNIVGSTPLRSNIIGSTPIRSTYKGTPMKSPLRFGTPMRSNLAGRLILTESELGPSPSEVANKMAKERSQANDTESSILSEWSLDDDSNIEGLRSKLERWRTELPPLYDLGSSHQSSDVGSAIVPASASAGGGKSSRRKTPTVKKKHQRRHTEGGNGLFSCFSNICGAECTFVCGGGSDHDGSKKKGGSKRLPRLASADNLSYANTLLLLLSSSTPVHVGTVRVLISNLIPPNRRPGYRTNDEYRHTPPPGMRFVALQVRRPSGRPQGILNIGVGILDGSMRSLPLYTNMDSSAVGYRDLLGEDDPHLQNLHLNSVKGSSNNPQSPSSKQYQSIVSRPPPPPPPVLRRTRSDTSSTVVSDLLSRAERSRVANRKPVSALPSSDDETVPTTSGHHTTTDDSVDDYEAPYKTPHIPGNTYDDSYEDEFVDQSPNVMPIRSERYDDESPYRSYDHSRKTPRRSTPVIEKPRPPRDYDRSNRASPYLSRHRTPLRSNIIASTPIRSNIVSSSPMRSNGVRLTPMRSNMVASSPMRSNNIVGFPLRSNIIGSTPIRSTYKGTPMKSPLRFGTPMRSNLAGRLILTDSELGPSPSEVANKMAKERSQANDTESSILSEWSLEDDSNIEGLRSKLERWRTELPPLYDLGSSHQSNDVGSAIVPASASAGGGKSSRRKTPTVKKKKKHQRRHTEGGNGLFSCFSNICGAECTFVCGGGSDHDGSKKKGGSKRLPRLASADNLSYV</sequence>
<keyword evidence="1" id="KW-0507">mRNA processing</keyword>
<evidence type="ECO:0000256" key="1">
    <source>
        <dbReference type="RuleBase" id="RU367101"/>
    </source>
</evidence>
<dbReference type="SUPFAM" id="SSF49562">
    <property type="entry name" value="C2 domain (Calcium/lipid-binding domain, CaLB)"/>
    <property type="match status" value="1"/>
</dbReference>
<dbReference type="EMBL" id="QGKV02000649">
    <property type="protein sequence ID" value="KAF3581539.1"/>
    <property type="molecule type" value="Genomic_DNA"/>
</dbReference>
<protein>
    <recommendedName>
        <fullName evidence="1">Pre-mRNA-processing factor 19</fullName>
        <ecNumber evidence="1">2.3.2.27</ecNumber>
    </recommendedName>
</protein>
<dbReference type="InterPro" id="IPR044750">
    <property type="entry name" value="C2_SRC2/BAP"/>
</dbReference>
<dbReference type="InterPro" id="IPR038959">
    <property type="entry name" value="Prp19"/>
</dbReference>
<feature type="region of interest" description="Disordered" evidence="2">
    <location>
        <begin position="322"/>
        <end position="506"/>
    </location>
</feature>
<dbReference type="SMART" id="SM00320">
    <property type="entry name" value="WD40"/>
    <property type="match status" value="2"/>
</dbReference>
<dbReference type="InterPro" id="IPR001680">
    <property type="entry name" value="WD40_rpt"/>
</dbReference>
<dbReference type="Gene3D" id="2.130.10.10">
    <property type="entry name" value="YVTN repeat-like/Quinoprotein amine dehydrogenase"/>
    <property type="match status" value="1"/>
</dbReference>
<dbReference type="Proteomes" id="UP000266723">
    <property type="component" value="Unassembled WGS sequence"/>
</dbReference>
<feature type="compositionally biased region" description="Basic and acidic residues" evidence="2">
    <location>
        <begin position="1019"/>
        <end position="1031"/>
    </location>
</feature>
<dbReference type="InterPro" id="IPR035892">
    <property type="entry name" value="C2_domain_sf"/>
</dbReference>
<feature type="compositionally biased region" description="Basic and acidic residues" evidence="2">
    <location>
        <begin position="991"/>
        <end position="1008"/>
    </location>
</feature>
<feature type="compositionally biased region" description="Low complexity" evidence="2">
    <location>
        <begin position="906"/>
        <end position="916"/>
    </location>
</feature>
<feature type="compositionally biased region" description="Basic residues" evidence="2">
    <location>
        <begin position="689"/>
        <end position="704"/>
    </location>
</feature>
<feature type="region of interest" description="Disordered" evidence="2">
    <location>
        <begin position="862"/>
        <end position="1038"/>
    </location>
</feature>
<keyword evidence="1" id="KW-0508">mRNA splicing</keyword>
<keyword evidence="1" id="KW-0833">Ubl conjugation pathway</keyword>
<dbReference type="SMART" id="SM00239">
    <property type="entry name" value="C2"/>
    <property type="match status" value="1"/>
</dbReference>
<feature type="compositionally biased region" description="Low complexity" evidence="2">
    <location>
        <begin position="543"/>
        <end position="554"/>
    </location>
</feature>
<name>A0ABQ7DTY0_BRACR</name>
<dbReference type="InterPro" id="IPR015943">
    <property type="entry name" value="WD40/YVTN_repeat-like_dom_sf"/>
</dbReference>
<keyword evidence="5" id="KW-1185">Reference proteome</keyword>